<evidence type="ECO:0000256" key="1">
    <source>
        <dbReference type="ARBA" id="ARBA00009477"/>
    </source>
</evidence>
<sequence>MKNTLRTPRLISALLLASSMMLLPLPSVAAENAKPAPAANPALAVSVTSPIAQDWGTTIMANGAINPWQEAIIASEISGLRITDVLTDVGDEVKKGQELVKLSQAAVQADVAQKQASLAEARANADRARRLKSSGAIPAQQIDQYLTGEAIAQAALDAQQIRLAQTRILAPDDGIITTRTATLGAVVQTGTELFRMVRQHKLEWRAEV</sequence>
<dbReference type="InterPro" id="IPR006143">
    <property type="entry name" value="RND_pump_MFP"/>
</dbReference>
<comment type="similarity">
    <text evidence="1">Belongs to the membrane fusion protein (MFP) (TC 8.A.1) family.</text>
</comment>
<gene>
    <name evidence="4" type="ORF">RCG00_18105</name>
</gene>
<dbReference type="AlphaFoldDB" id="A0AA51R417"/>
<evidence type="ECO:0000259" key="3">
    <source>
        <dbReference type="Pfam" id="PF25917"/>
    </source>
</evidence>
<dbReference type="Gene3D" id="2.40.30.170">
    <property type="match status" value="1"/>
</dbReference>
<dbReference type="InterPro" id="IPR058625">
    <property type="entry name" value="MdtA-like_BSH"/>
</dbReference>
<dbReference type="PANTHER" id="PTHR30469:SF15">
    <property type="entry name" value="HLYD FAMILY OF SECRETION PROTEINS"/>
    <property type="match status" value="1"/>
</dbReference>
<organism evidence="4">
    <name type="scientific">Thiothrix subterranea</name>
    <dbReference type="NCBI Taxonomy" id="2735563"/>
    <lineage>
        <taxon>Bacteria</taxon>
        <taxon>Pseudomonadati</taxon>
        <taxon>Pseudomonadota</taxon>
        <taxon>Gammaproteobacteria</taxon>
        <taxon>Thiotrichales</taxon>
        <taxon>Thiotrichaceae</taxon>
        <taxon>Thiothrix</taxon>
    </lineage>
</organism>
<name>A0AA51R417_9GAMM</name>
<dbReference type="GO" id="GO:0015562">
    <property type="term" value="F:efflux transmembrane transporter activity"/>
    <property type="evidence" value="ECO:0007669"/>
    <property type="project" value="TreeGrafter"/>
</dbReference>
<protein>
    <submittedName>
        <fullName evidence="4">Efflux RND transporter periplasmic adaptor subunit</fullName>
    </submittedName>
</protein>
<proteinExistence type="inferred from homology"/>
<dbReference type="Pfam" id="PF25917">
    <property type="entry name" value="BSH_RND"/>
    <property type="match status" value="1"/>
</dbReference>
<dbReference type="Gene3D" id="1.10.287.470">
    <property type="entry name" value="Helix hairpin bin"/>
    <property type="match status" value="1"/>
</dbReference>
<dbReference type="EMBL" id="CP133217">
    <property type="protein sequence ID" value="WML86196.1"/>
    <property type="molecule type" value="Genomic_DNA"/>
</dbReference>
<dbReference type="PANTHER" id="PTHR30469">
    <property type="entry name" value="MULTIDRUG RESISTANCE PROTEIN MDTA"/>
    <property type="match status" value="1"/>
</dbReference>
<feature type="signal peptide" evidence="2">
    <location>
        <begin position="1"/>
        <end position="29"/>
    </location>
</feature>
<dbReference type="SUPFAM" id="SSF111369">
    <property type="entry name" value="HlyD-like secretion proteins"/>
    <property type="match status" value="1"/>
</dbReference>
<reference evidence="4" key="1">
    <citation type="submission" date="2023-08" db="EMBL/GenBank/DDBJ databases">
        <title>New molecular markers tilS and rpoB for phylogenetic and monitoring studies of the genus Thiothrix biodiversity.</title>
        <authorList>
            <person name="Ravin N.V."/>
            <person name="Smolyakov D."/>
            <person name="Markov N.D."/>
            <person name="Beletsky A.V."/>
            <person name="Mardanov A.V."/>
            <person name="Rudenko T.S."/>
            <person name="Grabovich M.Y."/>
        </authorList>
    </citation>
    <scope>NUCLEOTIDE SEQUENCE</scope>
    <source>
        <strain evidence="4">DNT52</strain>
    </source>
</reference>
<evidence type="ECO:0000256" key="2">
    <source>
        <dbReference type="SAM" id="SignalP"/>
    </source>
</evidence>
<evidence type="ECO:0000313" key="4">
    <source>
        <dbReference type="EMBL" id="WML86196.1"/>
    </source>
</evidence>
<accession>A0AA51R417</accession>
<dbReference type="NCBIfam" id="TIGR01730">
    <property type="entry name" value="RND_mfp"/>
    <property type="match status" value="1"/>
</dbReference>
<keyword evidence="2" id="KW-0732">Signal</keyword>
<dbReference type="GO" id="GO:1990281">
    <property type="term" value="C:efflux pump complex"/>
    <property type="evidence" value="ECO:0007669"/>
    <property type="project" value="TreeGrafter"/>
</dbReference>
<feature type="chain" id="PRO_5041274217" evidence="2">
    <location>
        <begin position="30"/>
        <end position="208"/>
    </location>
</feature>
<feature type="domain" description="Multidrug resistance protein MdtA-like barrel-sandwich hybrid" evidence="3">
    <location>
        <begin position="73"/>
        <end position="197"/>
    </location>
</feature>
<dbReference type="Proteomes" id="UP001229862">
    <property type="component" value="Chromosome"/>
</dbReference>
<dbReference type="RefSeq" id="WP_308871818.1">
    <property type="nucleotide sequence ID" value="NZ_CP133197.1"/>
</dbReference>
<dbReference type="Gene3D" id="2.40.50.100">
    <property type="match status" value="1"/>
</dbReference>